<sequence>MSLIWNKSTPSSPKRSLPSSPNGKNFLGRNNSLKHHVDQLRVDLVSEIDSGHVVVMHPAKSAALIVDKKVAACRRKEQLLCLEKLEEYNEKLNRQEQEQLDFMNRLEQLKKLSIEGCSQGSSPSTGSIAEIFQPSSCGAGREETGKWFV</sequence>
<dbReference type="AlphaFoldDB" id="L1K4E2"/>
<dbReference type="PaxDb" id="55529-EKX55452"/>
<dbReference type="EMBL" id="JH992965">
    <property type="protein sequence ID" value="EKX55452.1"/>
    <property type="molecule type" value="Genomic_DNA"/>
</dbReference>
<keyword evidence="5" id="KW-1185">Reference proteome</keyword>
<reference evidence="4" key="3">
    <citation type="submission" date="2016-03" db="UniProtKB">
        <authorList>
            <consortium name="EnsemblProtists"/>
        </authorList>
    </citation>
    <scope>IDENTIFICATION</scope>
</reference>
<accession>L1K4E2</accession>
<dbReference type="HOGENOM" id="CLU_1753166_0_0_1"/>
<reference evidence="3 5" key="1">
    <citation type="journal article" date="2012" name="Nature">
        <title>Algal genomes reveal evolutionary mosaicism and the fate of nucleomorphs.</title>
        <authorList>
            <consortium name="DOE Joint Genome Institute"/>
            <person name="Curtis B.A."/>
            <person name="Tanifuji G."/>
            <person name="Burki F."/>
            <person name="Gruber A."/>
            <person name="Irimia M."/>
            <person name="Maruyama S."/>
            <person name="Arias M.C."/>
            <person name="Ball S.G."/>
            <person name="Gile G.H."/>
            <person name="Hirakawa Y."/>
            <person name="Hopkins J.F."/>
            <person name="Kuo A."/>
            <person name="Rensing S.A."/>
            <person name="Schmutz J."/>
            <person name="Symeonidi A."/>
            <person name="Elias M."/>
            <person name="Eveleigh R.J."/>
            <person name="Herman E.K."/>
            <person name="Klute M.J."/>
            <person name="Nakayama T."/>
            <person name="Obornik M."/>
            <person name="Reyes-Prieto A."/>
            <person name="Armbrust E.V."/>
            <person name="Aves S.J."/>
            <person name="Beiko R.G."/>
            <person name="Coutinho P."/>
            <person name="Dacks J.B."/>
            <person name="Durnford D.G."/>
            <person name="Fast N.M."/>
            <person name="Green B.R."/>
            <person name="Grisdale C.J."/>
            <person name="Hempel F."/>
            <person name="Henrissat B."/>
            <person name="Hoppner M.P."/>
            <person name="Ishida K."/>
            <person name="Kim E."/>
            <person name="Koreny L."/>
            <person name="Kroth P.G."/>
            <person name="Liu Y."/>
            <person name="Malik S.B."/>
            <person name="Maier U.G."/>
            <person name="McRose D."/>
            <person name="Mock T."/>
            <person name="Neilson J.A."/>
            <person name="Onodera N.T."/>
            <person name="Poole A.M."/>
            <person name="Pritham E.J."/>
            <person name="Richards T.A."/>
            <person name="Rocap G."/>
            <person name="Roy S.W."/>
            <person name="Sarai C."/>
            <person name="Schaack S."/>
            <person name="Shirato S."/>
            <person name="Slamovits C.H."/>
            <person name="Spencer D.F."/>
            <person name="Suzuki S."/>
            <person name="Worden A.Z."/>
            <person name="Zauner S."/>
            <person name="Barry K."/>
            <person name="Bell C."/>
            <person name="Bharti A.K."/>
            <person name="Crow J.A."/>
            <person name="Grimwood J."/>
            <person name="Kramer R."/>
            <person name="Lindquist E."/>
            <person name="Lucas S."/>
            <person name="Salamov A."/>
            <person name="McFadden G.I."/>
            <person name="Lane C.E."/>
            <person name="Keeling P.J."/>
            <person name="Gray M.W."/>
            <person name="Grigoriev I.V."/>
            <person name="Archibald J.M."/>
        </authorList>
    </citation>
    <scope>NUCLEOTIDE SEQUENCE</scope>
    <source>
        <strain evidence="3 5">CCMP2712</strain>
    </source>
</reference>
<evidence type="ECO:0000313" key="3">
    <source>
        <dbReference type="EMBL" id="EKX55452.1"/>
    </source>
</evidence>
<organism evidence="3">
    <name type="scientific">Guillardia theta (strain CCMP2712)</name>
    <name type="common">Cryptophyte</name>
    <dbReference type="NCBI Taxonomy" id="905079"/>
    <lineage>
        <taxon>Eukaryota</taxon>
        <taxon>Cryptophyceae</taxon>
        <taxon>Pyrenomonadales</taxon>
        <taxon>Geminigeraceae</taxon>
        <taxon>Guillardia</taxon>
    </lineage>
</organism>
<evidence type="ECO:0000313" key="4">
    <source>
        <dbReference type="EnsemblProtists" id="EKX55452"/>
    </source>
</evidence>
<dbReference type="Proteomes" id="UP000011087">
    <property type="component" value="Unassembled WGS sequence"/>
</dbReference>
<reference evidence="5" key="2">
    <citation type="submission" date="2012-11" db="EMBL/GenBank/DDBJ databases">
        <authorList>
            <person name="Kuo A."/>
            <person name="Curtis B.A."/>
            <person name="Tanifuji G."/>
            <person name="Burki F."/>
            <person name="Gruber A."/>
            <person name="Irimia M."/>
            <person name="Maruyama S."/>
            <person name="Arias M.C."/>
            <person name="Ball S.G."/>
            <person name="Gile G.H."/>
            <person name="Hirakawa Y."/>
            <person name="Hopkins J.F."/>
            <person name="Rensing S.A."/>
            <person name="Schmutz J."/>
            <person name="Symeonidi A."/>
            <person name="Elias M."/>
            <person name="Eveleigh R.J."/>
            <person name="Herman E.K."/>
            <person name="Klute M.J."/>
            <person name="Nakayama T."/>
            <person name="Obornik M."/>
            <person name="Reyes-Prieto A."/>
            <person name="Armbrust E.V."/>
            <person name="Aves S.J."/>
            <person name="Beiko R.G."/>
            <person name="Coutinho P."/>
            <person name="Dacks J.B."/>
            <person name="Durnford D.G."/>
            <person name="Fast N.M."/>
            <person name="Green B.R."/>
            <person name="Grisdale C."/>
            <person name="Hempe F."/>
            <person name="Henrissat B."/>
            <person name="Hoppner M.P."/>
            <person name="Ishida K.-I."/>
            <person name="Kim E."/>
            <person name="Koreny L."/>
            <person name="Kroth P.G."/>
            <person name="Liu Y."/>
            <person name="Malik S.-B."/>
            <person name="Maier U.G."/>
            <person name="McRose D."/>
            <person name="Mock T."/>
            <person name="Neilson J.A."/>
            <person name="Onodera N.T."/>
            <person name="Poole A.M."/>
            <person name="Pritham E.J."/>
            <person name="Richards T.A."/>
            <person name="Rocap G."/>
            <person name="Roy S.W."/>
            <person name="Sarai C."/>
            <person name="Schaack S."/>
            <person name="Shirato S."/>
            <person name="Slamovits C.H."/>
            <person name="Spencer D.F."/>
            <person name="Suzuki S."/>
            <person name="Worden A.Z."/>
            <person name="Zauner S."/>
            <person name="Barry K."/>
            <person name="Bell C."/>
            <person name="Bharti A.K."/>
            <person name="Crow J.A."/>
            <person name="Grimwood J."/>
            <person name="Kramer R."/>
            <person name="Lindquist E."/>
            <person name="Lucas S."/>
            <person name="Salamov A."/>
            <person name="McFadden G.I."/>
            <person name="Lane C.E."/>
            <person name="Keeling P.J."/>
            <person name="Gray M.W."/>
            <person name="Grigoriev I.V."/>
            <person name="Archibald J.M."/>
        </authorList>
    </citation>
    <scope>NUCLEOTIDE SEQUENCE</scope>
    <source>
        <strain evidence="5">CCMP2712</strain>
    </source>
</reference>
<dbReference type="EnsemblProtists" id="EKX55452">
    <property type="protein sequence ID" value="EKX55452"/>
    <property type="gene ID" value="GUITHDRAFT_99229"/>
</dbReference>
<name>L1K4E2_GUITC</name>
<dbReference type="RefSeq" id="XP_005842432.1">
    <property type="nucleotide sequence ID" value="XM_005842375.1"/>
</dbReference>
<evidence type="ECO:0000256" key="1">
    <source>
        <dbReference type="SAM" id="Coils"/>
    </source>
</evidence>
<evidence type="ECO:0000256" key="2">
    <source>
        <dbReference type="SAM" id="MobiDB-lite"/>
    </source>
</evidence>
<dbReference type="KEGG" id="gtt:GUITHDRAFT_99229"/>
<proteinExistence type="predicted"/>
<protein>
    <submittedName>
        <fullName evidence="3 4">Uncharacterized protein</fullName>
    </submittedName>
</protein>
<feature type="coiled-coil region" evidence="1">
    <location>
        <begin position="78"/>
        <end position="112"/>
    </location>
</feature>
<gene>
    <name evidence="3" type="ORF">GUITHDRAFT_99229</name>
</gene>
<dbReference type="GeneID" id="17312162"/>
<keyword evidence="1" id="KW-0175">Coiled coil</keyword>
<feature type="compositionally biased region" description="Low complexity" evidence="2">
    <location>
        <begin position="8"/>
        <end position="21"/>
    </location>
</feature>
<feature type="region of interest" description="Disordered" evidence="2">
    <location>
        <begin position="1"/>
        <end position="30"/>
    </location>
</feature>
<evidence type="ECO:0000313" key="5">
    <source>
        <dbReference type="Proteomes" id="UP000011087"/>
    </source>
</evidence>